<dbReference type="OrthoDB" id="10127687at2759"/>
<evidence type="ECO:0000313" key="3">
    <source>
        <dbReference type="EnsemblMetazoa" id="XP_030847198"/>
    </source>
</evidence>
<dbReference type="OMA" id="TIDHCWR"/>
<evidence type="ECO:0000256" key="2">
    <source>
        <dbReference type="SAM" id="SignalP"/>
    </source>
</evidence>
<dbReference type="RefSeq" id="XP_030847198.1">
    <property type="nucleotide sequence ID" value="XM_030991338.1"/>
</dbReference>
<dbReference type="Proteomes" id="UP000007110">
    <property type="component" value="Unassembled WGS sequence"/>
</dbReference>
<reference evidence="4" key="1">
    <citation type="submission" date="2015-02" db="EMBL/GenBank/DDBJ databases">
        <title>Genome sequencing for Strongylocentrotus purpuratus.</title>
        <authorList>
            <person name="Murali S."/>
            <person name="Liu Y."/>
            <person name="Vee V."/>
            <person name="English A."/>
            <person name="Wang M."/>
            <person name="Skinner E."/>
            <person name="Han Y."/>
            <person name="Muzny D.M."/>
            <person name="Worley K.C."/>
            <person name="Gibbs R.A."/>
        </authorList>
    </citation>
    <scope>NUCLEOTIDE SEQUENCE</scope>
</reference>
<name>A0A7M7P7J5_STRPU</name>
<dbReference type="PROSITE" id="PS51257">
    <property type="entry name" value="PROKAR_LIPOPROTEIN"/>
    <property type="match status" value="1"/>
</dbReference>
<feature type="chain" id="PRO_5029880571" description="Secreted protein" evidence="2">
    <location>
        <begin position="23"/>
        <end position="153"/>
    </location>
</feature>
<keyword evidence="4" id="KW-1185">Reference proteome</keyword>
<dbReference type="GeneID" id="115926545"/>
<accession>A0A7M7P7J5</accession>
<sequence>MGTTKMLLTALCLSVMICACASRRWNGPRPKPSTRFTEACAIFDNVKIREKATRCNKNVLDKVADLDEKVNIFPYQYMRRLYRWARNGMLCYAQTGQAIEVSGPCEAMELSCSSRDPKPVDHCWRVTGAAKPPGRPQVPQNPQAPPPNPPGHL</sequence>
<dbReference type="KEGG" id="spu:115926545"/>
<evidence type="ECO:0000313" key="4">
    <source>
        <dbReference type="Proteomes" id="UP000007110"/>
    </source>
</evidence>
<keyword evidence="2" id="KW-0732">Signal</keyword>
<reference evidence="3" key="2">
    <citation type="submission" date="2021-01" db="UniProtKB">
        <authorList>
            <consortium name="EnsemblMetazoa"/>
        </authorList>
    </citation>
    <scope>IDENTIFICATION</scope>
</reference>
<proteinExistence type="predicted"/>
<dbReference type="AlphaFoldDB" id="A0A7M7P7J5"/>
<feature type="region of interest" description="Disordered" evidence="1">
    <location>
        <begin position="125"/>
        <end position="153"/>
    </location>
</feature>
<evidence type="ECO:0000256" key="1">
    <source>
        <dbReference type="SAM" id="MobiDB-lite"/>
    </source>
</evidence>
<evidence type="ECO:0008006" key="5">
    <source>
        <dbReference type="Google" id="ProtNLM"/>
    </source>
</evidence>
<dbReference type="EnsemblMetazoa" id="XM_030991338">
    <property type="protein sequence ID" value="XP_030847198"/>
    <property type="gene ID" value="LOC115926545"/>
</dbReference>
<protein>
    <recommendedName>
        <fullName evidence="5">Secreted protein</fullName>
    </recommendedName>
</protein>
<dbReference type="InParanoid" id="A0A7M7P7J5"/>
<feature type="compositionally biased region" description="Pro residues" evidence="1">
    <location>
        <begin position="142"/>
        <end position="153"/>
    </location>
</feature>
<organism evidence="3 4">
    <name type="scientific">Strongylocentrotus purpuratus</name>
    <name type="common">Purple sea urchin</name>
    <dbReference type="NCBI Taxonomy" id="7668"/>
    <lineage>
        <taxon>Eukaryota</taxon>
        <taxon>Metazoa</taxon>
        <taxon>Echinodermata</taxon>
        <taxon>Eleutherozoa</taxon>
        <taxon>Echinozoa</taxon>
        <taxon>Echinoidea</taxon>
        <taxon>Euechinoidea</taxon>
        <taxon>Echinacea</taxon>
        <taxon>Camarodonta</taxon>
        <taxon>Echinidea</taxon>
        <taxon>Strongylocentrotidae</taxon>
        <taxon>Strongylocentrotus</taxon>
    </lineage>
</organism>
<feature type="signal peptide" evidence="2">
    <location>
        <begin position="1"/>
        <end position="22"/>
    </location>
</feature>